<evidence type="ECO:0000313" key="1">
    <source>
        <dbReference type="EMBL" id="CAG7727309.1"/>
    </source>
</evidence>
<keyword evidence="2" id="KW-1185">Reference proteome</keyword>
<protein>
    <submittedName>
        <fullName evidence="1">Uncharacterized protein</fullName>
    </submittedName>
</protein>
<accession>A0A8J2P1A3</accession>
<name>A0A8J2P1A3_9HEXA</name>
<dbReference type="Proteomes" id="UP000708208">
    <property type="component" value="Unassembled WGS sequence"/>
</dbReference>
<evidence type="ECO:0000313" key="2">
    <source>
        <dbReference type="Proteomes" id="UP000708208"/>
    </source>
</evidence>
<gene>
    <name evidence="1" type="ORF">AFUS01_LOCUS16159</name>
</gene>
<dbReference type="EMBL" id="CAJVCH010146854">
    <property type="protein sequence ID" value="CAG7727309.1"/>
    <property type="molecule type" value="Genomic_DNA"/>
</dbReference>
<organism evidence="1 2">
    <name type="scientific">Allacma fusca</name>
    <dbReference type="NCBI Taxonomy" id="39272"/>
    <lineage>
        <taxon>Eukaryota</taxon>
        <taxon>Metazoa</taxon>
        <taxon>Ecdysozoa</taxon>
        <taxon>Arthropoda</taxon>
        <taxon>Hexapoda</taxon>
        <taxon>Collembola</taxon>
        <taxon>Symphypleona</taxon>
        <taxon>Sminthuridae</taxon>
        <taxon>Allacma</taxon>
    </lineage>
</organism>
<reference evidence="1" key="1">
    <citation type="submission" date="2021-06" db="EMBL/GenBank/DDBJ databases">
        <authorList>
            <person name="Hodson N. C."/>
            <person name="Mongue J. A."/>
            <person name="Jaron S. K."/>
        </authorList>
    </citation>
    <scope>NUCLEOTIDE SEQUENCE</scope>
</reference>
<proteinExistence type="predicted"/>
<dbReference type="AlphaFoldDB" id="A0A8J2P1A3"/>
<feature type="non-terminal residue" evidence="1">
    <location>
        <position position="1"/>
    </location>
</feature>
<sequence>MLFKVSNIFNVSRIPQSADYNFSKDMVKLWVDFATDPTSMTFREVVFSKQGSRKPLQYLELCENPKIVDKPFQER</sequence>
<comment type="caution">
    <text evidence="1">The sequence shown here is derived from an EMBL/GenBank/DDBJ whole genome shotgun (WGS) entry which is preliminary data.</text>
</comment>